<evidence type="ECO:0000313" key="2">
    <source>
        <dbReference type="EMBL" id="GKT15787.1"/>
    </source>
</evidence>
<comment type="caution">
    <text evidence="2">The sequence shown here is derived from an EMBL/GenBank/DDBJ whole genome shotgun (WGS) entry which is preliminary data.</text>
</comment>
<feature type="compositionally biased region" description="Basic residues" evidence="1">
    <location>
        <begin position="65"/>
        <end position="77"/>
    </location>
</feature>
<feature type="compositionally biased region" description="Basic and acidic residues" evidence="1">
    <location>
        <begin position="1"/>
        <end position="17"/>
    </location>
</feature>
<proteinExistence type="predicted"/>
<organism evidence="2 3">
    <name type="scientific">Aduncisulcus paluster</name>
    <dbReference type="NCBI Taxonomy" id="2918883"/>
    <lineage>
        <taxon>Eukaryota</taxon>
        <taxon>Metamonada</taxon>
        <taxon>Carpediemonas-like organisms</taxon>
        <taxon>Aduncisulcus</taxon>
    </lineage>
</organism>
<sequence>MTDESEKKHQYLDKDLDSMIADARSERRQKKKELLKKQKTDKKKKEEAKKKKEKGTTKTTPKTPKTPKKGSKTKKSTTPKEKPTRTPKVEKKQTTTPKKEKKQTKTPRSEEKKATPRSKPSRIVNCSGFKGTAEELKSVLMHSSREFSPRIDDISRAGRDFVITFRTLFDSKRAVSIFNDMVVGGTPVKLSFVQNETTVLSISGKKLVVQLK</sequence>
<protein>
    <recommendedName>
        <fullName evidence="4">RRM domain-containing protein</fullName>
    </recommendedName>
</protein>
<evidence type="ECO:0000313" key="3">
    <source>
        <dbReference type="Proteomes" id="UP001057375"/>
    </source>
</evidence>
<accession>A0ABQ5JV21</accession>
<evidence type="ECO:0008006" key="4">
    <source>
        <dbReference type="Google" id="ProtNLM"/>
    </source>
</evidence>
<dbReference type="Proteomes" id="UP001057375">
    <property type="component" value="Unassembled WGS sequence"/>
</dbReference>
<feature type="compositionally biased region" description="Basic and acidic residues" evidence="1">
    <location>
        <begin position="35"/>
        <end position="56"/>
    </location>
</feature>
<name>A0ABQ5JV21_9EUKA</name>
<feature type="region of interest" description="Disordered" evidence="1">
    <location>
        <begin position="1"/>
        <end position="123"/>
    </location>
</feature>
<gene>
    <name evidence="2" type="ORF">ADUPG1_010791</name>
</gene>
<feature type="compositionally biased region" description="Basic and acidic residues" evidence="1">
    <location>
        <begin position="78"/>
        <end position="93"/>
    </location>
</feature>
<evidence type="ECO:0000256" key="1">
    <source>
        <dbReference type="SAM" id="MobiDB-lite"/>
    </source>
</evidence>
<reference evidence="2" key="1">
    <citation type="submission" date="2022-03" db="EMBL/GenBank/DDBJ databases">
        <title>Draft genome sequence of Aduncisulcus paluster, a free-living microaerophilic Fornicata.</title>
        <authorList>
            <person name="Yuyama I."/>
            <person name="Kume K."/>
            <person name="Tamura T."/>
            <person name="Inagaki Y."/>
            <person name="Hashimoto T."/>
        </authorList>
    </citation>
    <scope>NUCLEOTIDE SEQUENCE</scope>
    <source>
        <strain evidence="2">NY0171</strain>
    </source>
</reference>
<keyword evidence="3" id="KW-1185">Reference proteome</keyword>
<dbReference type="EMBL" id="BQXS01011700">
    <property type="protein sequence ID" value="GKT15787.1"/>
    <property type="molecule type" value="Genomic_DNA"/>
</dbReference>